<accession>A0ABW5X4V0</accession>
<dbReference type="CDD" id="cd04182">
    <property type="entry name" value="GT_2_like_f"/>
    <property type="match status" value="1"/>
</dbReference>
<keyword evidence="2" id="KW-0808">Transferase</keyword>
<dbReference type="RefSeq" id="WP_251740899.1">
    <property type="nucleotide sequence ID" value="NZ_JBHUOJ010000027.1"/>
</dbReference>
<dbReference type="Pfam" id="PF12804">
    <property type="entry name" value="NTP_transf_3"/>
    <property type="match status" value="1"/>
</dbReference>
<sequence>MKTLNEISILILAAGEASRMQEVKQLLPLGQTNLLEHAVQTARNSDAAATKVVLGANREKIQQQIAFHNAEVVVNPHWKEGLGTSISAGISAILQDRNQPEAVLVMLADQPLVDSEHLNLLIKTSAGNKEKIIASDYGKHPGVPAVFPPHFFKELLTLKGDSGAKEMMKNRAGEVISISAKNKLIDLDTPEDYQQFLIDQKHK</sequence>
<organism evidence="2 3">
    <name type="scientific">Christiangramia antarctica</name>
    <dbReference type="NCBI Taxonomy" id="2058158"/>
    <lineage>
        <taxon>Bacteria</taxon>
        <taxon>Pseudomonadati</taxon>
        <taxon>Bacteroidota</taxon>
        <taxon>Flavobacteriia</taxon>
        <taxon>Flavobacteriales</taxon>
        <taxon>Flavobacteriaceae</taxon>
        <taxon>Christiangramia</taxon>
    </lineage>
</organism>
<evidence type="ECO:0000259" key="1">
    <source>
        <dbReference type="Pfam" id="PF12804"/>
    </source>
</evidence>
<feature type="domain" description="MobA-like NTP transferase" evidence="1">
    <location>
        <begin position="10"/>
        <end position="171"/>
    </location>
</feature>
<dbReference type="SUPFAM" id="SSF53448">
    <property type="entry name" value="Nucleotide-diphospho-sugar transferases"/>
    <property type="match status" value="1"/>
</dbReference>
<dbReference type="Proteomes" id="UP001597438">
    <property type="component" value="Unassembled WGS sequence"/>
</dbReference>
<dbReference type="PANTHER" id="PTHR43777">
    <property type="entry name" value="MOLYBDENUM COFACTOR CYTIDYLYLTRANSFERASE"/>
    <property type="match status" value="1"/>
</dbReference>
<dbReference type="PANTHER" id="PTHR43777:SF1">
    <property type="entry name" value="MOLYBDENUM COFACTOR CYTIDYLYLTRANSFERASE"/>
    <property type="match status" value="1"/>
</dbReference>
<dbReference type="InterPro" id="IPR029044">
    <property type="entry name" value="Nucleotide-diphossugar_trans"/>
</dbReference>
<name>A0ABW5X4V0_9FLAO</name>
<comment type="caution">
    <text evidence="2">The sequence shown here is derived from an EMBL/GenBank/DDBJ whole genome shotgun (WGS) entry which is preliminary data.</text>
</comment>
<dbReference type="GO" id="GO:0016740">
    <property type="term" value="F:transferase activity"/>
    <property type="evidence" value="ECO:0007669"/>
    <property type="project" value="UniProtKB-KW"/>
</dbReference>
<protein>
    <submittedName>
        <fullName evidence="2">NTP transferase domain-containing protein</fullName>
    </submittedName>
</protein>
<reference evidence="3" key="1">
    <citation type="journal article" date="2019" name="Int. J. Syst. Evol. Microbiol.">
        <title>The Global Catalogue of Microorganisms (GCM) 10K type strain sequencing project: providing services to taxonomists for standard genome sequencing and annotation.</title>
        <authorList>
            <consortium name="The Broad Institute Genomics Platform"/>
            <consortium name="The Broad Institute Genome Sequencing Center for Infectious Disease"/>
            <person name="Wu L."/>
            <person name="Ma J."/>
        </authorList>
    </citation>
    <scope>NUCLEOTIDE SEQUENCE [LARGE SCALE GENOMIC DNA]</scope>
    <source>
        <strain evidence="3">KCTC 52925</strain>
    </source>
</reference>
<dbReference type="InterPro" id="IPR025877">
    <property type="entry name" value="MobA-like_NTP_Trfase"/>
</dbReference>
<gene>
    <name evidence="2" type="ORF">ACFSYS_12590</name>
</gene>
<keyword evidence="3" id="KW-1185">Reference proteome</keyword>
<evidence type="ECO:0000313" key="2">
    <source>
        <dbReference type="EMBL" id="MFD2834126.1"/>
    </source>
</evidence>
<dbReference type="Gene3D" id="3.90.550.10">
    <property type="entry name" value="Spore Coat Polysaccharide Biosynthesis Protein SpsA, Chain A"/>
    <property type="match status" value="1"/>
</dbReference>
<proteinExistence type="predicted"/>
<evidence type="ECO:0000313" key="3">
    <source>
        <dbReference type="Proteomes" id="UP001597438"/>
    </source>
</evidence>
<dbReference type="EMBL" id="JBHUOJ010000027">
    <property type="protein sequence ID" value="MFD2834126.1"/>
    <property type="molecule type" value="Genomic_DNA"/>
</dbReference>